<dbReference type="eggNOG" id="COG0494">
    <property type="taxonomic scope" value="Bacteria"/>
</dbReference>
<dbReference type="InterPro" id="IPR000086">
    <property type="entry name" value="NUDIX_hydrolase_dom"/>
</dbReference>
<evidence type="ECO:0000313" key="3">
    <source>
        <dbReference type="EMBL" id="ERL64447.1"/>
    </source>
</evidence>
<accession>U4TSI6</accession>
<sequence>MTTKIPTFGTLPAGMPYATRIGAYVVIPDAARQRILTLAAPNGALILPGGEMEPGEDQEATLTRELKEEFGVTIAPPTYLGEAADYYYSRHRRTAYYNPGYFFATTDYKKIAPPLEDFNILTWQPIVIARFALKRASHRWALDQWLAGKASSNVHFYRQRPDESREIEG</sequence>
<dbReference type="PROSITE" id="PS00893">
    <property type="entry name" value="NUDIX_BOX"/>
    <property type="match status" value="1"/>
</dbReference>
<keyword evidence="4" id="KW-1185">Reference proteome</keyword>
<dbReference type="EMBL" id="KI271598">
    <property type="protein sequence ID" value="ERL64447.1"/>
    <property type="molecule type" value="Genomic_DNA"/>
</dbReference>
<dbReference type="OrthoDB" id="9816040at2"/>
<dbReference type="InterPro" id="IPR015797">
    <property type="entry name" value="NUDIX_hydrolase-like_dom_sf"/>
</dbReference>
<dbReference type="RefSeq" id="WP_022530321.1">
    <property type="nucleotide sequence ID" value="NZ_KI271598.1"/>
</dbReference>
<name>U4TSI6_9LACO</name>
<evidence type="ECO:0000256" key="1">
    <source>
        <dbReference type="ARBA" id="ARBA00022801"/>
    </source>
</evidence>
<organism evidence="3 4">
    <name type="scientific">Schleiferilactobacillus shenzhenensis LY-73</name>
    <dbReference type="NCBI Taxonomy" id="1231336"/>
    <lineage>
        <taxon>Bacteria</taxon>
        <taxon>Bacillati</taxon>
        <taxon>Bacillota</taxon>
        <taxon>Bacilli</taxon>
        <taxon>Lactobacillales</taxon>
        <taxon>Lactobacillaceae</taxon>
        <taxon>Schleiferilactobacillus</taxon>
    </lineage>
</organism>
<dbReference type="AlphaFoldDB" id="U4TSI6"/>
<keyword evidence="1" id="KW-0378">Hydrolase</keyword>
<dbReference type="Pfam" id="PF00293">
    <property type="entry name" value="NUDIX"/>
    <property type="match status" value="1"/>
</dbReference>
<proteinExistence type="predicted"/>
<dbReference type="SUPFAM" id="SSF55811">
    <property type="entry name" value="Nudix"/>
    <property type="match status" value="1"/>
</dbReference>
<reference evidence="4" key="1">
    <citation type="journal article" date="2013" name="Genome Announc.">
        <title>Whole-Genome Sequencing of Lactobacillus shenzhenensis Strain LY-73T.</title>
        <authorList>
            <person name="Lin Z."/>
            <person name="Liu Z."/>
            <person name="Yang R."/>
            <person name="Zou Y."/>
            <person name="Wan D."/>
            <person name="Chen J."/>
            <person name="Guo M."/>
            <person name="Zhao J."/>
            <person name="Fang C."/>
            <person name="Yang R."/>
            <person name="Liu F."/>
        </authorList>
    </citation>
    <scope>NUCLEOTIDE SEQUENCE [LARGE SCALE GENOMIC DNA]</scope>
    <source>
        <strain evidence="4">LY-73</strain>
    </source>
</reference>
<protein>
    <submittedName>
        <fullName evidence="3">7,8-dihydro-8-oxoguanine triphosphatase</fullName>
    </submittedName>
</protein>
<dbReference type="HOGENOM" id="CLU_126593_0_0_9"/>
<gene>
    <name evidence="3" type="ORF">L248_0989</name>
</gene>
<dbReference type="GO" id="GO:0016787">
    <property type="term" value="F:hydrolase activity"/>
    <property type="evidence" value="ECO:0007669"/>
    <property type="project" value="UniProtKB-KW"/>
</dbReference>
<dbReference type="InterPro" id="IPR020084">
    <property type="entry name" value="NUDIX_hydrolase_CS"/>
</dbReference>
<dbReference type="PROSITE" id="PS51462">
    <property type="entry name" value="NUDIX"/>
    <property type="match status" value="1"/>
</dbReference>
<evidence type="ECO:0000259" key="2">
    <source>
        <dbReference type="PROSITE" id="PS51462"/>
    </source>
</evidence>
<feature type="domain" description="Nudix hydrolase" evidence="2">
    <location>
        <begin position="16"/>
        <end position="148"/>
    </location>
</feature>
<dbReference type="Gene3D" id="3.90.79.10">
    <property type="entry name" value="Nucleoside Triphosphate Pyrophosphohydrolase"/>
    <property type="match status" value="1"/>
</dbReference>
<evidence type="ECO:0000313" key="4">
    <source>
        <dbReference type="Proteomes" id="UP000030647"/>
    </source>
</evidence>
<dbReference type="Proteomes" id="UP000030647">
    <property type="component" value="Unassembled WGS sequence"/>
</dbReference>
<dbReference type="STRING" id="1231336.L248_0989"/>